<dbReference type="AlphaFoldDB" id="A0A3M2LRN0"/>
<proteinExistence type="predicted"/>
<gene>
    <name evidence="1" type="ORF">EBO15_35755</name>
</gene>
<sequence length="121" mass="13025">MVAWHAVGAIGAVTGKMIAMNDDLVGFVRSKLEADEHDVVRITSLAPPGTDVILDSTIPMIDMVNAVIDLYAQVAHLDTPVREAGRDFEAGRAAGLGAAVRLLAQTYHDSPEYREGWRPQA</sequence>
<name>A0A3M2LRN0_9ACTN</name>
<dbReference type="EMBL" id="RFFG01000105">
    <property type="protein sequence ID" value="RMI37518.1"/>
    <property type="molecule type" value="Genomic_DNA"/>
</dbReference>
<dbReference type="InterPro" id="IPR046193">
    <property type="entry name" value="DUF6221"/>
</dbReference>
<dbReference type="Proteomes" id="UP000282674">
    <property type="component" value="Unassembled WGS sequence"/>
</dbReference>
<evidence type="ECO:0000313" key="1">
    <source>
        <dbReference type="EMBL" id="RMI37518.1"/>
    </source>
</evidence>
<keyword evidence="2" id="KW-1185">Reference proteome</keyword>
<protein>
    <submittedName>
        <fullName evidence="1">Uncharacterized protein</fullName>
    </submittedName>
</protein>
<evidence type="ECO:0000313" key="2">
    <source>
        <dbReference type="Proteomes" id="UP000282674"/>
    </source>
</evidence>
<comment type="caution">
    <text evidence="1">The sequence shown here is derived from an EMBL/GenBank/DDBJ whole genome shotgun (WGS) entry which is preliminary data.</text>
</comment>
<reference evidence="1 2" key="1">
    <citation type="submission" date="2018-10" db="EMBL/GenBank/DDBJ databases">
        <title>Isolation from soil.</title>
        <authorList>
            <person name="Hu J."/>
        </authorList>
    </citation>
    <scope>NUCLEOTIDE SEQUENCE [LARGE SCALE GENOMIC DNA]</scope>
    <source>
        <strain evidence="1 2">NEAU-Ht49</strain>
    </source>
</reference>
<organism evidence="1 2">
    <name type="scientific">Actinomadura harenae</name>
    <dbReference type="NCBI Taxonomy" id="2483351"/>
    <lineage>
        <taxon>Bacteria</taxon>
        <taxon>Bacillati</taxon>
        <taxon>Actinomycetota</taxon>
        <taxon>Actinomycetes</taxon>
        <taxon>Streptosporangiales</taxon>
        <taxon>Thermomonosporaceae</taxon>
        <taxon>Actinomadura</taxon>
    </lineage>
</organism>
<dbReference type="Pfam" id="PF19730">
    <property type="entry name" value="DUF6221"/>
    <property type="match status" value="1"/>
</dbReference>
<accession>A0A3M2LRN0</accession>